<keyword evidence="2" id="KW-0472">Membrane</keyword>
<evidence type="ECO:0000256" key="1">
    <source>
        <dbReference type="SAM" id="MobiDB-lite"/>
    </source>
</evidence>
<comment type="caution">
    <text evidence="3">The sequence shown here is derived from an EMBL/GenBank/DDBJ whole genome shotgun (WGS) entry which is preliminary data.</text>
</comment>
<keyword evidence="2" id="KW-0812">Transmembrane</keyword>
<dbReference type="Proteomes" id="UP000636709">
    <property type="component" value="Unassembled WGS sequence"/>
</dbReference>
<evidence type="ECO:0000256" key="2">
    <source>
        <dbReference type="SAM" id="Phobius"/>
    </source>
</evidence>
<name>A0A835FK79_9POAL</name>
<sequence>MACGGAHMFAYNATLCACDPGYYLLANSTGGGNGSCVSLPGGGGDGFGDWHVGSVGATRNQSFYFLTPVLSLDVVRRLTQSQAVLLWSALAVLLAWFAFCAAARLAGRDPGRHKKLFNARFWVSRLDCIFDNNHYALAISLASPYNAAAYSFRSGQSIRNSQRRLVCFAAAFRINLSLIASPLCKRVSDALGCFVSMALLSLDFLEISLTFRVITSPFLVALDGHDDQQVLRKRKTELGGTFSVATLILFLGLVTVLLYQAINRRNVEVHRVKPANAPDLLSFVNDLEFHITTVSSMSCAHAVTPSTIAMGTPGFMDFRVQPLSTLLTYSCQNTSDGPSITLKCNGCRIPPRDHYVSWQFVDLPGQPAAAVGFQFNLTAKQHGDNNDVSFVSGTISSNNFVDDKLKTFRGRDSNVLKIQLFPQIYNNHHGLKLLQPLLQDFTRGSTFSDVSSLNASLQNPSDGVINTTLYISYLSDYIVEISNESVLGPVSIIASIGGLYAFSVAIFLCLMAQCEGRIKKFRDEDTRMLKILSKQRAQRNWNKVRKFVMYTWGPSNLDPTDRSGKWPEASVMDSLHGSFHKRRKPIRRGTSNETKHKKHADVVQYSVSSA</sequence>
<protein>
    <submittedName>
        <fullName evidence="3">Uncharacterized protein</fullName>
    </submittedName>
</protein>
<dbReference type="EMBL" id="JACEFO010000662">
    <property type="protein sequence ID" value="KAF8762168.1"/>
    <property type="molecule type" value="Genomic_DNA"/>
</dbReference>
<organism evidence="3 4">
    <name type="scientific">Digitaria exilis</name>
    <dbReference type="NCBI Taxonomy" id="1010633"/>
    <lineage>
        <taxon>Eukaryota</taxon>
        <taxon>Viridiplantae</taxon>
        <taxon>Streptophyta</taxon>
        <taxon>Embryophyta</taxon>
        <taxon>Tracheophyta</taxon>
        <taxon>Spermatophyta</taxon>
        <taxon>Magnoliopsida</taxon>
        <taxon>Liliopsida</taxon>
        <taxon>Poales</taxon>
        <taxon>Poaceae</taxon>
        <taxon>PACMAD clade</taxon>
        <taxon>Panicoideae</taxon>
        <taxon>Panicodae</taxon>
        <taxon>Paniceae</taxon>
        <taxon>Anthephorinae</taxon>
        <taxon>Digitaria</taxon>
    </lineage>
</organism>
<proteinExistence type="predicted"/>
<accession>A0A835FK79</accession>
<feature type="transmembrane region" description="Helical" evidence="2">
    <location>
        <begin position="242"/>
        <end position="262"/>
    </location>
</feature>
<keyword evidence="4" id="KW-1185">Reference proteome</keyword>
<dbReference type="AlphaFoldDB" id="A0A835FK79"/>
<reference evidence="3" key="1">
    <citation type="submission" date="2020-07" db="EMBL/GenBank/DDBJ databases">
        <title>Genome sequence and genetic diversity analysis of an under-domesticated orphan crop, white fonio (Digitaria exilis).</title>
        <authorList>
            <person name="Bennetzen J.L."/>
            <person name="Chen S."/>
            <person name="Ma X."/>
            <person name="Wang X."/>
            <person name="Yssel A.E.J."/>
            <person name="Chaluvadi S.R."/>
            <person name="Johnson M."/>
            <person name="Gangashetty P."/>
            <person name="Hamidou F."/>
            <person name="Sanogo M.D."/>
            <person name="Zwaenepoel A."/>
            <person name="Wallace J."/>
            <person name="Van De Peer Y."/>
            <person name="Van Deynze A."/>
        </authorList>
    </citation>
    <scope>NUCLEOTIDE SEQUENCE</scope>
    <source>
        <tissue evidence="3">Leaves</tissue>
    </source>
</reference>
<feature type="region of interest" description="Disordered" evidence="1">
    <location>
        <begin position="582"/>
        <end position="602"/>
    </location>
</feature>
<feature type="transmembrane region" description="Helical" evidence="2">
    <location>
        <begin position="84"/>
        <end position="106"/>
    </location>
</feature>
<gene>
    <name evidence="3" type="ORF">HU200_009713</name>
</gene>
<feature type="transmembrane region" description="Helical" evidence="2">
    <location>
        <begin position="492"/>
        <end position="512"/>
    </location>
</feature>
<keyword evidence="2" id="KW-1133">Transmembrane helix</keyword>
<evidence type="ECO:0000313" key="4">
    <source>
        <dbReference type="Proteomes" id="UP000636709"/>
    </source>
</evidence>
<dbReference type="PANTHER" id="PTHR37254:SF1">
    <property type="entry name" value="OS01G0100500 PROTEIN"/>
    <property type="match status" value="1"/>
</dbReference>
<dbReference type="PANTHER" id="PTHR37254">
    <property type="entry name" value="OS01G0100500 PROTEIN"/>
    <property type="match status" value="1"/>
</dbReference>
<dbReference type="OrthoDB" id="1909934at2759"/>
<evidence type="ECO:0000313" key="3">
    <source>
        <dbReference type="EMBL" id="KAF8762168.1"/>
    </source>
</evidence>